<evidence type="ECO:0000313" key="2">
    <source>
        <dbReference type="Proteomes" id="UP000287533"/>
    </source>
</evidence>
<comment type="caution">
    <text evidence="1">The sequence shown here is derived from an EMBL/GenBank/DDBJ whole genome shotgun (WGS) entry which is preliminary data.</text>
</comment>
<dbReference type="OrthoDB" id="3235135at2"/>
<protein>
    <submittedName>
        <fullName evidence="1">Uncharacterized protein</fullName>
    </submittedName>
</protein>
<reference evidence="1 2" key="1">
    <citation type="submission" date="2018-09" db="EMBL/GenBank/DDBJ databases">
        <title>Characterization of the phylogenetic diversity of five novel species belonging to the genus Bifidobacterium.</title>
        <authorList>
            <person name="Lugli G.A."/>
            <person name="Duranti S."/>
            <person name="Milani C."/>
        </authorList>
    </citation>
    <scope>NUCLEOTIDE SEQUENCE [LARGE SCALE GENOMIC DNA]</scope>
    <source>
        <strain evidence="1 2">2034B</strain>
    </source>
</reference>
<dbReference type="Proteomes" id="UP000287533">
    <property type="component" value="Unassembled WGS sequence"/>
</dbReference>
<name>A0A430FK16_9BIFI</name>
<keyword evidence="2" id="KW-1185">Reference proteome</keyword>
<evidence type="ECO:0000313" key="1">
    <source>
        <dbReference type="EMBL" id="RSX53244.1"/>
    </source>
</evidence>
<proteinExistence type="predicted"/>
<accession>A0A430FK16</accession>
<organism evidence="1 2">
    <name type="scientific">Bifidobacterium goeldii</name>
    <dbReference type="NCBI Taxonomy" id="2306975"/>
    <lineage>
        <taxon>Bacteria</taxon>
        <taxon>Bacillati</taxon>
        <taxon>Actinomycetota</taxon>
        <taxon>Actinomycetes</taxon>
        <taxon>Bifidobacteriales</taxon>
        <taxon>Bifidobacteriaceae</taxon>
        <taxon>Bifidobacterium</taxon>
    </lineage>
</organism>
<dbReference type="EMBL" id="QXGL01000003">
    <property type="protein sequence ID" value="RSX53244.1"/>
    <property type="molecule type" value="Genomic_DNA"/>
</dbReference>
<dbReference type="RefSeq" id="WP_125980896.1">
    <property type="nucleotide sequence ID" value="NZ_QXGL01000003.1"/>
</dbReference>
<dbReference type="AlphaFoldDB" id="A0A430FK16"/>
<sequence>MTDKVTSYHQARQIFREATGIEASMEGGEDDEYFSVLPIDFHLQPIDDCAWFVNKKTGKFERRYASPLMPEGFGDNMYYRDFKPVRDVELEGSESENSGDGQQGQ</sequence>
<gene>
    <name evidence="1" type="ORF">D2E25_1217</name>
</gene>